<accession>A0A0A9HHA2</accession>
<dbReference type="EMBL" id="GBRH01161346">
    <property type="protein sequence ID" value="JAE36550.1"/>
    <property type="molecule type" value="Transcribed_RNA"/>
</dbReference>
<protein>
    <submittedName>
        <fullName evidence="1">Uncharacterized protein</fullName>
    </submittedName>
</protein>
<sequence>MNYKHHRQCLIYRISSDLQTSQSISHISQCEFVCSKTSQAISHLSNRH</sequence>
<organism evidence="1">
    <name type="scientific">Arundo donax</name>
    <name type="common">Giant reed</name>
    <name type="synonym">Donax arundinaceus</name>
    <dbReference type="NCBI Taxonomy" id="35708"/>
    <lineage>
        <taxon>Eukaryota</taxon>
        <taxon>Viridiplantae</taxon>
        <taxon>Streptophyta</taxon>
        <taxon>Embryophyta</taxon>
        <taxon>Tracheophyta</taxon>
        <taxon>Spermatophyta</taxon>
        <taxon>Magnoliopsida</taxon>
        <taxon>Liliopsida</taxon>
        <taxon>Poales</taxon>
        <taxon>Poaceae</taxon>
        <taxon>PACMAD clade</taxon>
        <taxon>Arundinoideae</taxon>
        <taxon>Arundineae</taxon>
        <taxon>Arundo</taxon>
    </lineage>
</organism>
<dbReference type="AlphaFoldDB" id="A0A0A9HHA2"/>
<reference evidence="1" key="1">
    <citation type="submission" date="2014-09" db="EMBL/GenBank/DDBJ databases">
        <authorList>
            <person name="Magalhaes I.L.F."/>
            <person name="Oliveira U."/>
            <person name="Santos F.R."/>
            <person name="Vidigal T.H.D.A."/>
            <person name="Brescovit A.D."/>
            <person name="Santos A.J."/>
        </authorList>
    </citation>
    <scope>NUCLEOTIDE SEQUENCE</scope>
    <source>
        <tissue evidence="1">Shoot tissue taken approximately 20 cm above the soil surface</tissue>
    </source>
</reference>
<name>A0A0A9HHA2_ARUDO</name>
<reference evidence="1" key="2">
    <citation type="journal article" date="2015" name="Data Brief">
        <title>Shoot transcriptome of the giant reed, Arundo donax.</title>
        <authorList>
            <person name="Barrero R.A."/>
            <person name="Guerrero F.D."/>
            <person name="Moolhuijzen P."/>
            <person name="Goolsby J.A."/>
            <person name="Tidwell J."/>
            <person name="Bellgard S.E."/>
            <person name="Bellgard M.I."/>
        </authorList>
    </citation>
    <scope>NUCLEOTIDE SEQUENCE</scope>
    <source>
        <tissue evidence="1">Shoot tissue taken approximately 20 cm above the soil surface</tissue>
    </source>
</reference>
<proteinExistence type="predicted"/>
<evidence type="ECO:0000313" key="1">
    <source>
        <dbReference type="EMBL" id="JAE36550.1"/>
    </source>
</evidence>